<dbReference type="InterPro" id="IPR002659">
    <property type="entry name" value="Glyco_trans_31"/>
</dbReference>
<evidence type="ECO:0000256" key="8">
    <source>
        <dbReference type="ARBA" id="ARBA00023034"/>
    </source>
</evidence>
<dbReference type="OrthoDB" id="5512589at2759"/>
<dbReference type="Gene3D" id="3.90.550.50">
    <property type="match status" value="1"/>
</dbReference>
<comment type="similarity">
    <text evidence="2 10">Belongs to the glycosyltransferase 31 family.</text>
</comment>
<dbReference type="GO" id="GO:0016758">
    <property type="term" value="F:hexosyltransferase activity"/>
    <property type="evidence" value="ECO:0007669"/>
    <property type="project" value="InterPro"/>
</dbReference>
<dbReference type="WBParaSite" id="HPLM_0000107001-mRNA-1">
    <property type="protein sequence ID" value="HPLM_0000107001-mRNA-1"/>
    <property type="gene ID" value="HPLM_0000107001"/>
</dbReference>
<keyword evidence="12" id="KW-1185">Reference proteome</keyword>
<dbReference type="PANTHER" id="PTHR11214:SF391">
    <property type="entry name" value="BETA-1,3-GALACTOSYLTRANSFERASE BRE-2-RELATED"/>
    <property type="match status" value="1"/>
</dbReference>
<keyword evidence="4" id="KW-0808">Transferase</keyword>
<keyword evidence="7" id="KW-1133">Transmembrane helix</keyword>
<dbReference type="EC" id="2.4.1.-" evidence="10"/>
<evidence type="ECO:0000313" key="11">
    <source>
        <dbReference type="EMBL" id="VDO07721.1"/>
    </source>
</evidence>
<dbReference type="InterPro" id="IPR029044">
    <property type="entry name" value="Nucleotide-diphossugar_trans"/>
</dbReference>
<keyword evidence="3 10" id="KW-0328">Glycosyltransferase</keyword>
<sequence>MISYIEMLSFIVIVCTRPNDTDMRDAIRQTWANPHFSKAVHIFAAYRWIVANYPGKFVLKVDSDVVLHLDKVIPLLKQPHERYMLCHIHKKVQPIRDVDSLCPSRSTVQKFSRYIPESSYHERYLPDYCNGPTYLISPAALAALIEVAWRHKIFEVEDAFFTGVLARSANVQLVKEPGFWNRPVSRRITGLYFSSSLSSTRRN</sequence>
<evidence type="ECO:0000256" key="10">
    <source>
        <dbReference type="RuleBase" id="RU363063"/>
    </source>
</evidence>
<protein>
    <recommendedName>
        <fullName evidence="10">Hexosyltransferase</fullName>
        <ecNumber evidence="10">2.4.1.-</ecNumber>
    </recommendedName>
</protein>
<reference evidence="13" key="1">
    <citation type="submission" date="2017-02" db="UniProtKB">
        <authorList>
            <consortium name="WormBaseParasite"/>
        </authorList>
    </citation>
    <scope>IDENTIFICATION</scope>
</reference>
<reference evidence="11 12" key="2">
    <citation type="submission" date="2018-11" db="EMBL/GenBank/DDBJ databases">
        <authorList>
            <consortium name="Pathogen Informatics"/>
        </authorList>
    </citation>
    <scope>NUCLEOTIDE SEQUENCE [LARGE SCALE GENOMIC DNA]</scope>
    <source>
        <strain evidence="11 12">MHpl1</strain>
    </source>
</reference>
<keyword evidence="8 10" id="KW-0333">Golgi apparatus</keyword>
<dbReference type="SUPFAM" id="SSF53448">
    <property type="entry name" value="Nucleotide-diphospho-sugar transferases"/>
    <property type="match status" value="1"/>
</dbReference>
<dbReference type="STRING" id="6290.A0A0N4VUV3"/>
<dbReference type="Proteomes" id="UP000268014">
    <property type="component" value="Unassembled WGS sequence"/>
</dbReference>
<evidence type="ECO:0000256" key="9">
    <source>
        <dbReference type="ARBA" id="ARBA00023136"/>
    </source>
</evidence>
<accession>A0A0N4VUV3</accession>
<dbReference type="Pfam" id="PF01762">
    <property type="entry name" value="Galactosyl_T"/>
    <property type="match status" value="1"/>
</dbReference>
<keyword evidence="5" id="KW-0812">Transmembrane</keyword>
<dbReference type="AlphaFoldDB" id="A0A0N4VUV3"/>
<name>A0A0N4VUV3_HAEPC</name>
<keyword evidence="6" id="KW-0735">Signal-anchor</keyword>
<dbReference type="EMBL" id="UZAF01001203">
    <property type="protein sequence ID" value="VDO07721.1"/>
    <property type="molecule type" value="Genomic_DNA"/>
</dbReference>
<evidence type="ECO:0000256" key="7">
    <source>
        <dbReference type="ARBA" id="ARBA00022989"/>
    </source>
</evidence>
<keyword evidence="9" id="KW-0472">Membrane</keyword>
<dbReference type="GO" id="GO:0000139">
    <property type="term" value="C:Golgi membrane"/>
    <property type="evidence" value="ECO:0007669"/>
    <property type="project" value="UniProtKB-SubCell"/>
</dbReference>
<evidence type="ECO:0000256" key="6">
    <source>
        <dbReference type="ARBA" id="ARBA00022968"/>
    </source>
</evidence>
<evidence type="ECO:0000256" key="3">
    <source>
        <dbReference type="ARBA" id="ARBA00022676"/>
    </source>
</evidence>
<evidence type="ECO:0000313" key="12">
    <source>
        <dbReference type="Proteomes" id="UP000268014"/>
    </source>
</evidence>
<evidence type="ECO:0000313" key="13">
    <source>
        <dbReference type="WBParaSite" id="HPLM_0000107001-mRNA-1"/>
    </source>
</evidence>
<dbReference type="GO" id="GO:0006493">
    <property type="term" value="P:protein O-linked glycosylation"/>
    <property type="evidence" value="ECO:0007669"/>
    <property type="project" value="TreeGrafter"/>
</dbReference>
<organism evidence="13">
    <name type="scientific">Haemonchus placei</name>
    <name type="common">Barber's pole worm</name>
    <dbReference type="NCBI Taxonomy" id="6290"/>
    <lineage>
        <taxon>Eukaryota</taxon>
        <taxon>Metazoa</taxon>
        <taxon>Ecdysozoa</taxon>
        <taxon>Nematoda</taxon>
        <taxon>Chromadorea</taxon>
        <taxon>Rhabditida</taxon>
        <taxon>Rhabditina</taxon>
        <taxon>Rhabditomorpha</taxon>
        <taxon>Strongyloidea</taxon>
        <taxon>Trichostrongylidae</taxon>
        <taxon>Haemonchus</taxon>
    </lineage>
</organism>
<dbReference type="OMA" id="CSRINAV"/>
<evidence type="ECO:0000256" key="1">
    <source>
        <dbReference type="ARBA" id="ARBA00004323"/>
    </source>
</evidence>
<dbReference type="PANTHER" id="PTHR11214">
    <property type="entry name" value="BETA-1,3-N-ACETYLGLUCOSAMINYLTRANSFERASE"/>
    <property type="match status" value="1"/>
</dbReference>
<evidence type="ECO:0000256" key="4">
    <source>
        <dbReference type="ARBA" id="ARBA00022679"/>
    </source>
</evidence>
<evidence type="ECO:0000256" key="5">
    <source>
        <dbReference type="ARBA" id="ARBA00022692"/>
    </source>
</evidence>
<evidence type="ECO:0000256" key="2">
    <source>
        <dbReference type="ARBA" id="ARBA00008661"/>
    </source>
</evidence>
<comment type="subcellular location">
    <subcellularLocation>
        <location evidence="1 10">Golgi apparatus membrane</location>
        <topology evidence="1 10">Single-pass type II membrane protein</topology>
    </subcellularLocation>
</comment>
<gene>
    <name evidence="11" type="ORF">HPLM_LOCUS1071</name>
</gene>
<proteinExistence type="inferred from homology"/>